<dbReference type="EMBL" id="MSYM01000005">
    <property type="protein sequence ID" value="OLP08097.1"/>
    <property type="molecule type" value="Genomic_DNA"/>
</dbReference>
<keyword evidence="2" id="KW-1185">Reference proteome</keyword>
<sequence length="101" mass="11218">MTFAKNDLSQAVVLFLGYGVALSPICDGAKLFEIYGQQKGESLLSDVLRLADEASQISIDWANTSLDAAGIAVHEEMHNRHPYLDSKALDAIAWKFTFDWR</sequence>
<gene>
    <name evidence="1" type="ORF">BLL52_0385</name>
</gene>
<comment type="caution">
    <text evidence="1">The sequence shown here is derived from an EMBL/GenBank/DDBJ whole genome shotgun (WGS) entry which is preliminary data.</text>
</comment>
<dbReference type="Proteomes" id="UP000185911">
    <property type="component" value="Unassembled WGS sequence"/>
</dbReference>
<protein>
    <submittedName>
        <fullName evidence="1">Uncharacterized protein</fullName>
    </submittedName>
</protein>
<dbReference type="RefSeq" id="WP_075585019.1">
    <property type="nucleotide sequence ID" value="NZ_MSYM01000005.1"/>
</dbReference>
<name>A0A1Q8YJG9_9BURK</name>
<proteinExistence type="predicted"/>
<organism evidence="1 2">
    <name type="scientific">Rhodoferax antarcticus ANT.BR</name>
    <dbReference type="NCBI Taxonomy" id="1111071"/>
    <lineage>
        <taxon>Bacteria</taxon>
        <taxon>Pseudomonadati</taxon>
        <taxon>Pseudomonadota</taxon>
        <taxon>Betaproteobacteria</taxon>
        <taxon>Burkholderiales</taxon>
        <taxon>Comamonadaceae</taxon>
        <taxon>Rhodoferax</taxon>
    </lineage>
</organism>
<reference evidence="1 2" key="1">
    <citation type="submission" date="2017-01" db="EMBL/GenBank/DDBJ databases">
        <title>Genome sequence of Rhodoferax antarcticus ANT.BR, a psychrophilic purple nonsulfur bacterium from an Antarctic microbial mat.</title>
        <authorList>
            <person name="Baker J."/>
            <person name="Riester C."/>
            <person name="Skinner B."/>
            <person name="Newell A."/>
            <person name="Swingley W."/>
            <person name="Madigan M."/>
            <person name="Jung D."/>
            <person name="Asao M."/>
            <person name="Chen M."/>
            <person name="Loughlin P."/>
            <person name="Pan H."/>
            <person name="Lin S."/>
            <person name="Li N."/>
            <person name="Shaw J."/>
            <person name="Prado M."/>
            <person name="Sherman C."/>
            <person name="Li X."/>
            <person name="Tang J."/>
            <person name="Blankenship R."/>
            <person name="Zhao T."/>
            <person name="Touchman J."/>
            <person name="Sattley M."/>
        </authorList>
    </citation>
    <scope>NUCLEOTIDE SEQUENCE [LARGE SCALE GENOMIC DNA]</scope>
    <source>
        <strain evidence="1 2">ANT.BR</strain>
    </source>
</reference>
<evidence type="ECO:0000313" key="1">
    <source>
        <dbReference type="EMBL" id="OLP08097.1"/>
    </source>
</evidence>
<dbReference type="AlphaFoldDB" id="A0A1Q8YJG9"/>
<accession>A0A1Q8YJG9</accession>
<evidence type="ECO:0000313" key="2">
    <source>
        <dbReference type="Proteomes" id="UP000185911"/>
    </source>
</evidence>